<organism evidence="1 2">
    <name type="scientific">Brevundimonas abyssalis TAR-001</name>
    <dbReference type="NCBI Taxonomy" id="1391729"/>
    <lineage>
        <taxon>Bacteria</taxon>
        <taxon>Pseudomonadati</taxon>
        <taxon>Pseudomonadota</taxon>
        <taxon>Alphaproteobacteria</taxon>
        <taxon>Caulobacterales</taxon>
        <taxon>Caulobacteraceae</taxon>
        <taxon>Brevundimonas</taxon>
    </lineage>
</organism>
<sequence>MQAVALAEDFDAGKLVFRCGLKPLCKSRWESERAAVLKIDNHAAGRPVIARGCGARFACVRRTAPLKGGVDYSIGQFSHVFLSNA</sequence>
<gene>
    <name evidence="1" type="ORF">MBEBAB_2298</name>
</gene>
<evidence type="ECO:0000313" key="2">
    <source>
        <dbReference type="Proteomes" id="UP000016569"/>
    </source>
</evidence>
<comment type="caution">
    <text evidence="1">The sequence shown here is derived from an EMBL/GenBank/DDBJ whole genome shotgun (WGS) entry which is preliminary data.</text>
</comment>
<reference evidence="2" key="1">
    <citation type="journal article" date="2013" name="Genome Announc.">
        <title>Draft Genome Sequence of the Dimorphic Prosthecate Bacterium Brevundimonas abyssalis TAR-001T.</title>
        <authorList>
            <person name="Tsubouchi T."/>
            <person name="Nishi S."/>
            <person name="Usui K."/>
            <person name="Shimane Y."/>
            <person name="Takaki Y."/>
            <person name="Maruyama T."/>
            <person name="Hatada Y."/>
        </authorList>
    </citation>
    <scope>NUCLEOTIDE SEQUENCE [LARGE SCALE GENOMIC DNA]</scope>
    <source>
        <strain evidence="2">TAR-001</strain>
    </source>
</reference>
<dbReference type="Proteomes" id="UP000016569">
    <property type="component" value="Unassembled WGS sequence"/>
</dbReference>
<keyword evidence="2" id="KW-1185">Reference proteome</keyword>
<evidence type="ECO:0000313" key="1">
    <source>
        <dbReference type="EMBL" id="GAD60048.1"/>
    </source>
</evidence>
<proteinExistence type="predicted"/>
<dbReference type="EMBL" id="BATC01000050">
    <property type="protein sequence ID" value="GAD60048.1"/>
    <property type="molecule type" value="Genomic_DNA"/>
</dbReference>
<accession>A0A8E0NCU7</accession>
<name>A0A8E0NCU7_9CAUL</name>
<dbReference type="AlphaFoldDB" id="A0A8E0NCU7"/>
<protein>
    <submittedName>
        <fullName evidence="1">Uncharacterized protein</fullName>
    </submittedName>
</protein>